<keyword evidence="2" id="KW-1185">Reference proteome</keyword>
<dbReference type="AlphaFoldDB" id="A0A223S6U3"/>
<reference evidence="1 2" key="1">
    <citation type="submission" date="2017-08" db="EMBL/GenBank/DDBJ databases">
        <title>The complete genome sequence of Nocardiopsis gilva YIM 90087.</title>
        <authorList>
            <person name="Yin M."/>
            <person name="Tang S."/>
        </authorList>
    </citation>
    <scope>NUCLEOTIDE SEQUENCE [LARGE SCALE GENOMIC DNA]</scope>
    <source>
        <strain evidence="1 2">YIM 90087</strain>
    </source>
</reference>
<accession>A0A223S6U3</accession>
<sequence length="145" mass="15496">MAGIGDLSMGRRTTSAVLVALTAGLLLAGCAPELGEFKRVTGELSAALLRQEAQDAFARKGHPIQGKLKCRPDIKQPTDLVVECTGLTHAEAEAHFTGMIDRYRLARQDPGDASLPGKYRGTVDGKEVFRMNCFSCKPHLPSGAS</sequence>
<dbReference type="Proteomes" id="UP000215005">
    <property type="component" value="Chromosome"/>
</dbReference>
<proteinExistence type="predicted"/>
<evidence type="ECO:0000313" key="1">
    <source>
        <dbReference type="EMBL" id="ASU83841.1"/>
    </source>
</evidence>
<name>A0A223S6U3_9ACTN</name>
<dbReference type="KEGG" id="ngv:CDO52_14545"/>
<organism evidence="1 2">
    <name type="scientific">Nocardiopsis gilva YIM 90087</name>
    <dbReference type="NCBI Taxonomy" id="1235441"/>
    <lineage>
        <taxon>Bacteria</taxon>
        <taxon>Bacillati</taxon>
        <taxon>Actinomycetota</taxon>
        <taxon>Actinomycetes</taxon>
        <taxon>Streptosporangiales</taxon>
        <taxon>Nocardiopsidaceae</taxon>
        <taxon>Nocardiopsis</taxon>
    </lineage>
</organism>
<gene>
    <name evidence="1" type="ORF">CDO52_14545</name>
</gene>
<protein>
    <submittedName>
        <fullName evidence="1">Uncharacterized protein</fullName>
    </submittedName>
</protein>
<dbReference type="EMBL" id="CP022753">
    <property type="protein sequence ID" value="ASU83841.1"/>
    <property type="molecule type" value="Genomic_DNA"/>
</dbReference>
<evidence type="ECO:0000313" key="2">
    <source>
        <dbReference type="Proteomes" id="UP000215005"/>
    </source>
</evidence>